<gene>
    <name evidence="2" type="ORF">SAMN05421636_1285</name>
</gene>
<evidence type="ECO:0000313" key="3">
    <source>
        <dbReference type="Proteomes" id="UP000199109"/>
    </source>
</evidence>
<keyword evidence="3" id="KW-1185">Reference proteome</keyword>
<organism evidence="2 3">
    <name type="scientific">Pricia antarctica</name>
    <dbReference type="NCBI Taxonomy" id="641691"/>
    <lineage>
        <taxon>Bacteria</taxon>
        <taxon>Pseudomonadati</taxon>
        <taxon>Bacteroidota</taxon>
        <taxon>Flavobacteriia</taxon>
        <taxon>Flavobacteriales</taxon>
        <taxon>Flavobacteriaceae</taxon>
        <taxon>Pricia</taxon>
    </lineage>
</organism>
<dbReference type="PANTHER" id="PTHR34109:SF1">
    <property type="entry name" value="VOC DOMAIN-CONTAINING PROTEIN"/>
    <property type="match status" value="1"/>
</dbReference>
<evidence type="ECO:0000313" key="2">
    <source>
        <dbReference type="EMBL" id="SDF24462.1"/>
    </source>
</evidence>
<dbReference type="AlphaFoldDB" id="A0A1G7JHK7"/>
<protein>
    <submittedName>
        <fullName evidence="2">Uncharacterized conserved protein PhnB, glyoxalase superfamily</fullName>
    </submittedName>
</protein>
<dbReference type="InterPro" id="IPR004360">
    <property type="entry name" value="Glyas_Fos-R_dOase_dom"/>
</dbReference>
<dbReference type="PROSITE" id="PS51819">
    <property type="entry name" value="VOC"/>
    <property type="match status" value="1"/>
</dbReference>
<dbReference type="InterPro" id="IPR037523">
    <property type="entry name" value="VOC_core"/>
</dbReference>
<dbReference type="EMBL" id="FNAO01000028">
    <property type="protein sequence ID" value="SDF24462.1"/>
    <property type="molecule type" value="Genomic_DNA"/>
</dbReference>
<dbReference type="Gene3D" id="3.10.180.10">
    <property type="entry name" value="2,3-Dihydroxybiphenyl 1,2-Dioxygenase, domain 1"/>
    <property type="match status" value="1"/>
</dbReference>
<evidence type="ECO:0000259" key="1">
    <source>
        <dbReference type="PROSITE" id="PS51819"/>
    </source>
</evidence>
<feature type="domain" description="VOC" evidence="1">
    <location>
        <begin position="21"/>
        <end position="145"/>
    </location>
</feature>
<dbReference type="PANTHER" id="PTHR34109">
    <property type="entry name" value="BNAUNNG04460D PROTEIN-RELATED"/>
    <property type="match status" value="1"/>
</dbReference>
<proteinExistence type="predicted"/>
<dbReference type="InterPro" id="IPR029068">
    <property type="entry name" value="Glyas_Bleomycin-R_OHBP_Dase"/>
</dbReference>
<dbReference type="Proteomes" id="UP000199109">
    <property type="component" value="Unassembled WGS sequence"/>
</dbReference>
<sequence>MCKLCAFTNIAIIKNMTNAIEKTHFAPELHIPNGTFNIDFYNKFGATEHFCLRNDDGSIHVAELEIDGAIFHLHEIMRWFEALEPVTAKGVTTVVGLFVDDVHKVFKRGISAGATEIRPVTDYEYGYRQGLFKDPFGHYWQIQKKM</sequence>
<dbReference type="Pfam" id="PF00903">
    <property type="entry name" value="Glyoxalase"/>
    <property type="match status" value="1"/>
</dbReference>
<dbReference type="STRING" id="641691.SAMN05421636_1285"/>
<name>A0A1G7JHK7_9FLAO</name>
<accession>A0A1G7JHK7</accession>
<dbReference type="SUPFAM" id="SSF54593">
    <property type="entry name" value="Glyoxalase/Bleomycin resistance protein/Dihydroxybiphenyl dioxygenase"/>
    <property type="match status" value="1"/>
</dbReference>
<reference evidence="2 3" key="1">
    <citation type="submission" date="2016-10" db="EMBL/GenBank/DDBJ databases">
        <authorList>
            <person name="de Groot N.N."/>
        </authorList>
    </citation>
    <scope>NUCLEOTIDE SEQUENCE [LARGE SCALE GENOMIC DNA]</scope>
    <source>
        <strain evidence="2 3">DSM 23421</strain>
    </source>
</reference>